<evidence type="ECO:0000259" key="2">
    <source>
        <dbReference type="Pfam" id="PF01910"/>
    </source>
</evidence>
<dbReference type="Proteomes" id="UP000007800">
    <property type="component" value="Unassembled WGS sequence"/>
</dbReference>
<evidence type="ECO:0000256" key="1">
    <source>
        <dbReference type="ARBA" id="ARBA00010272"/>
    </source>
</evidence>
<dbReference type="PANTHER" id="PTHR33777">
    <property type="entry name" value="UPF0045 PROTEIN ECM15"/>
    <property type="match status" value="1"/>
</dbReference>
<evidence type="ECO:0000313" key="4">
    <source>
        <dbReference type="EMBL" id="EER19130.1"/>
    </source>
</evidence>
<sequence>MATAAAGAGRRGVLPTVLNLVARHPPAVRLIGVAPNYMRHFSTSEVKGPKPWGDTGNEWVLADVCIVPMGVGTSVSKYVSEVEKVLRGHPGVTTTLHGYGTNIEGQWSDVMAAVKAAHEVLHEMGCPRVSSSMRFGTRIDKHQTMQDKVDKVEKIIAAESAGCDEKTRAASFSSVPTPEDFVRKCIARSPFLVALREANTPRRLRPLTVEEIEGLEASGCSSEDWQEVMVIGEEPLAVKMIRNCTFQGRVEIGVVEGSKVTLSDYNRHQLPCGITNSVLQDVVVEAGTLIKDCGLVASTVVRKGAALIRCGVIEGPSQSDCCRYGNGHTLPLAEETGSRETRQFAELSIEIAAKVASDRKLADGYHRAVNDYVAAVEACGKGRTIVEENAVGEVTASLIGPFVGFHHQALLIACFWPAGRGNVGYGANVGSNHTGKAPDQENWPGEGTFFGLASNIKYPFNLVDAPYSLIATGVSCLPQAIGLPFSLVNESTEHISGLSPAINEVTPGWMLSDNMYSLFRNEAKFESRQGNLPKDGVMYQYSVFRPEIMDRVVKARDALKAVDPKDARLRDAKGRAVYTDKQIAILGKNWMNDSARLTAIRTYSTFLQW</sequence>
<dbReference type="InterPro" id="IPR029756">
    <property type="entry name" value="MTH1187/YkoF-like"/>
</dbReference>
<dbReference type="InterPro" id="IPR051614">
    <property type="entry name" value="UPF0045_domain"/>
</dbReference>
<dbReference type="OMA" id="GMNQITP"/>
<dbReference type="RefSeq" id="XP_002787334.1">
    <property type="nucleotide sequence ID" value="XM_002787288.1"/>
</dbReference>
<accession>C5K8Q3</accession>
<dbReference type="SUPFAM" id="SSF89957">
    <property type="entry name" value="MTH1187/YkoF-like"/>
    <property type="match status" value="1"/>
</dbReference>
<dbReference type="Pfam" id="PF16314">
    <property type="entry name" value="DUF4954"/>
    <property type="match status" value="1"/>
</dbReference>
<feature type="domain" description="Thiamine-binding protein" evidence="2">
    <location>
        <begin position="62"/>
        <end position="153"/>
    </location>
</feature>
<dbReference type="OrthoDB" id="448810at2759"/>
<organism evidence="5">
    <name type="scientific">Perkinsus marinus (strain ATCC 50983 / TXsc)</name>
    <dbReference type="NCBI Taxonomy" id="423536"/>
    <lineage>
        <taxon>Eukaryota</taxon>
        <taxon>Sar</taxon>
        <taxon>Alveolata</taxon>
        <taxon>Perkinsozoa</taxon>
        <taxon>Perkinsea</taxon>
        <taxon>Perkinsida</taxon>
        <taxon>Perkinsidae</taxon>
        <taxon>Perkinsus</taxon>
    </lineage>
</organism>
<evidence type="ECO:0000313" key="5">
    <source>
        <dbReference type="Proteomes" id="UP000007800"/>
    </source>
</evidence>
<gene>
    <name evidence="4" type="ORF">Pmar_PMAR000193</name>
</gene>
<dbReference type="GeneID" id="9039366"/>
<evidence type="ECO:0000259" key="3">
    <source>
        <dbReference type="Pfam" id="PF16314"/>
    </source>
</evidence>
<dbReference type="EMBL" id="GG671144">
    <property type="protein sequence ID" value="EER19130.1"/>
    <property type="molecule type" value="Genomic_DNA"/>
</dbReference>
<feature type="domain" description="DUF4954" evidence="3">
    <location>
        <begin position="205"/>
        <end position="376"/>
    </location>
</feature>
<dbReference type="GO" id="GO:0005829">
    <property type="term" value="C:cytosol"/>
    <property type="evidence" value="ECO:0007669"/>
    <property type="project" value="TreeGrafter"/>
</dbReference>
<dbReference type="PANTHER" id="PTHR33777:SF1">
    <property type="entry name" value="UPF0045 PROTEIN ECM15"/>
    <property type="match status" value="1"/>
</dbReference>
<comment type="similarity">
    <text evidence="1">Belongs to the UPF0045 family.</text>
</comment>
<name>C5K8Q3_PERM5</name>
<keyword evidence="5" id="KW-1185">Reference proteome</keyword>
<dbReference type="InterPro" id="IPR002767">
    <property type="entry name" value="Thiamine_BP"/>
</dbReference>
<reference evidence="4 5" key="1">
    <citation type="submission" date="2008-07" db="EMBL/GenBank/DDBJ databases">
        <authorList>
            <person name="El-Sayed N."/>
            <person name="Caler E."/>
            <person name="Inman J."/>
            <person name="Amedeo P."/>
            <person name="Hass B."/>
            <person name="Wortman J."/>
        </authorList>
    </citation>
    <scope>NUCLEOTIDE SEQUENCE [LARGE SCALE GENOMIC DNA]</scope>
    <source>
        <strain evidence="5">ATCC 50983 / TXsc</strain>
    </source>
</reference>
<dbReference type="Gene3D" id="3.30.70.930">
    <property type="match status" value="1"/>
</dbReference>
<proteinExistence type="inferred from homology"/>
<dbReference type="NCBIfam" id="TIGR00106">
    <property type="entry name" value="MTH1187 family thiamine-binding protein"/>
    <property type="match status" value="1"/>
</dbReference>
<dbReference type="Pfam" id="PF01910">
    <property type="entry name" value="Thiamine_BP"/>
    <property type="match status" value="1"/>
</dbReference>
<dbReference type="InterPro" id="IPR032533">
    <property type="entry name" value="DUF4954"/>
</dbReference>
<dbReference type="AlphaFoldDB" id="C5K8Q3"/>
<protein>
    <submittedName>
        <fullName evidence="4">Uncharacterized protein</fullName>
    </submittedName>
</protein>
<dbReference type="InParanoid" id="C5K8Q3"/>